<proteinExistence type="predicted"/>
<sequence>MKVEFSKSFDKQTSRIKDKKLLHKMREVIRKVMECDSFAELTNIKPLTGYPGYYRIRLGNYRIGISLEGDTVWFHFFGKRDESTYKKFP</sequence>
<gene>
    <name evidence="1" type="ORF">SAMN05444280_1645</name>
</gene>
<dbReference type="Proteomes" id="UP000184050">
    <property type="component" value="Unassembled WGS sequence"/>
</dbReference>
<dbReference type="STRING" id="1168035.SAMN05444280_1645"/>
<evidence type="ECO:0000313" key="1">
    <source>
        <dbReference type="EMBL" id="SHK08893.1"/>
    </source>
</evidence>
<reference evidence="1 2" key="1">
    <citation type="submission" date="2016-11" db="EMBL/GenBank/DDBJ databases">
        <authorList>
            <person name="Jaros S."/>
            <person name="Januszkiewicz K."/>
            <person name="Wedrychowicz H."/>
        </authorList>
    </citation>
    <scope>NUCLEOTIDE SEQUENCE [LARGE SCALE GENOMIC DNA]</scope>
    <source>
        <strain evidence="1 2">DSM 27063</strain>
    </source>
</reference>
<name>A0A1M6PLX2_9BACT</name>
<dbReference type="EMBL" id="FQZE01000064">
    <property type="protein sequence ID" value="SHK08893.1"/>
    <property type="molecule type" value="Genomic_DNA"/>
</dbReference>
<evidence type="ECO:0000313" key="2">
    <source>
        <dbReference type="Proteomes" id="UP000184050"/>
    </source>
</evidence>
<keyword evidence="2" id="KW-1185">Reference proteome</keyword>
<dbReference type="RefSeq" id="WP_073174122.1">
    <property type="nucleotide sequence ID" value="NZ_FQZE01000064.1"/>
</dbReference>
<organism evidence="1 2">
    <name type="scientific">Tangfeifania diversioriginum</name>
    <dbReference type="NCBI Taxonomy" id="1168035"/>
    <lineage>
        <taxon>Bacteria</taxon>
        <taxon>Pseudomonadati</taxon>
        <taxon>Bacteroidota</taxon>
        <taxon>Bacteroidia</taxon>
        <taxon>Marinilabiliales</taxon>
        <taxon>Prolixibacteraceae</taxon>
        <taxon>Tangfeifania</taxon>
    </lineage>
</organism>
<protein>
    <submittedName>
        <fullName evidence="1">mRNA interferase RelE/StbE</fullName>
    </submittedName>
</protein>
<dbReference type="OrthoDB" id="5570653at2"/>
<dbReference type="InterPro" id="IPR035093">
    <property type="entry name" value="RelE/ParE_toxin_dom_sf"/>
</dbReference>
<accession>A0A1M6PLX2</accession>
<dbReference type="Gene3D" id="3.30.2310.20">
    <property type="entry name" value="RelE-like"/>
    <property type="match status" value="1"/>
</dbReference>
<dbReference type="AlphaFoldDB" id="A0A1M6PLX2"/>
<dbReference type="SUPFAM" id="SSF143011">
    <property type="entry name" value="RelE-like"/>
    <property type="match status" value="1"/>
</dbReference>